<dbReference type="PROSITE" id="PS50943">
    <property type="entry name" value="HTH_CROC1"/>
    <property type="match status" value="1"/>
</dbReference>
<dbReference type="SUPFAM" id="SSF47413">
    <property type="entry name" value="lambda repressor-like DNA-binding domains"/>
    <property type="match status" value="1"/>
</dbReference>
<dbReference type="Gene3D" id="1.10.260.40">
    <property type="entry name" value="lambda repressor-like DNA-binding domains"/>
    <property type="match status" value="1"/>
</dbReference>
<reference evidence="4 5" key="1">
    <citation type="journal article" date="2017" name="Genome Announc.">
        <title>Draft Genome Sequence of a Sporulating and Motile Strain of Lachnotalea glycerini Isolated from Water in Quebec City, Canada.</title>
        <authorList>
            <person name="Maheux A.F."/>
            <person name="Boudreau D.K."/>
            <person name="Berube E."/>
            <person name="Boissinot M."/>
            <person name="Raymond F."/>
            <person name="Brodeur S."/>
            <person name="Corbeil J."/>
            <person name="Isabel S."/>
            <person name="Omar R.F."/>
            <person name="Bergeron M.G."/>
        </authorList>
    </citation>
    <scope>NUCLEOTIDE SEQUENCE [LARGE SCALE GENOMIC DNA]</scope>
    <source>
        <strain evidence="4 5">CCRI-19302</strain>
    </source>
</reference>
<dbReference type="GO" id="GO:0003700">
    <property type="term" value="F:DNA-binding transcription factor activity"/>
    <property type="evidence" value="ECO:0007669"/>
    <property type="project" value="TreeGrafter"/>
</dbReference>
<dbReference type="GO" id="GO:0003677">
    <property type="term" value="F:DNA binding"/>
    <property type="evidence" value="ECO:0007669"/>
    <property type="project" value="UniProtKB-KW"/>
</dbReference>
<dbReference type="Gene3D" id="2.60.120.10">
    <property type="entry name" value="Jelly Rolls"/>
    <property type="match status" value="1"/>
</dbReference>
<evidence type="ECO:0000313" key="4">
    <source>
        <dbReference type="EMBL" id="RDY30693.1"/>
    </source>
</evidence>
<dbReference type="Proteomes" id="UP000247523">
    <property type="component" value="Unassembled WGS sequence"/>
</dbReference>
<accession>A0A255IAE2</accession>
<dbReference type="InterPro" id="IPR001387">
    <property type="entry name" value="Cro/C1-type_HTH"/>
</dbReference>
<feature type="domain" description="HTH cro/C1-type" evidence="2">
    <location>
        <begin position="7"/>
        <end position="61"/>
    </location>
</feature>
<dbReference type="RefSeq" id="WP_094377954.1">
    <property type="nucleotide sequence ID" value="NZ_NOKA02000030.1"/>
</dbReference>
<dbReference type="OrthoDB" id="9814553at2"/>
<keyword evidence="1" id="KW-0238">DNA-binding</keyword>
<organism evidence="4 5">
    <name type="scientific">Lachnotalea glycerini</name>
    <dbReference type="NCBI Taxonomy" id="1763509"/>
    <lineage>
        <taxon>Bacteria</taxon>
        <taxon>Bacillati</taxon>
        <taxon>Bacillota</taxon>
        <taxon>Clostridia</taxon>
        <taxon>Lachnospirales</taxon>
        <taxon>Lachnospiraceae</taxon>
        <taxon>Lachnotalea</taxon>
    </lineage>
</organism>
<sequence length="179" mass="20198">MQIGSKLKELRVLKNLTQEELADRAELSKGFISQIERDLTSPSIATLVDILQCLGTDLKDFFNDTADEQIVFKQSDYFEKIDSELNNKIEWIIPNAQKNIMEPIRLTLEPGGSTYPDNPHEGEEFGYVLQGSITINIGKKIYKAKKGESFYFTPHAKHHIAANPKTGATLIWVSTPPNF</sequence>
<keyword evidence="5" id="KW-1185">Reference proteome</keyword>
<gene>
    <name evidence="3" type="ORF">C8E03_11559</name>
    <name evidence="4" type="ORF">CG710_013290</name>
</gene>
<dbReference type="SUPFAM" id="SSF51182">
    <property type="entry name" value="RmlC-like cupins"/>
    <property type="match status" value="1"/>
</dbReference>
<dbReference type="PANTHER" id="PTHR46797:SF2">
    <property type="entry name" value="TRANSCRIPTIONAL REGULATOR"/>
    <property type="match status" value="1"/>
</dbReference>
<dbReference type="InterPro" id="IPR011051">
    <property type="entry name" value="RmlC_Cupin_sf"/>
</dbReference>
<evidence type="ECO:0000259" key="2">
    <source>
        <dbReference type="PROSITE" id="PS50943"/>
    </source>
</evidence>
<dbReference type="Proteomes" id="UP000216411">
    <property type="component" value="Unassembled WGS sequence"/>
</dbReference>
<protein>
    <submittedName>
        <fullName evidence="4">Cupin domain-containing protein</fullName>
    </submittedName>
    <submittedName>
        <fullName evidence="3">XRE family transcriptional regulator</fullName>
    </submittedName>
</protein>
<dbReference type="EMBL" id="QICS01000015">
    <property type="protein sequence ID" value="PXV85705.1"/>
    <property type="molecule type" value="Genomic_DNA"/>
</dbReference>
<dbReference type="AlphaFoldDB" id="A0A255IAE2"/>
<dbReference type="InterPro" id="IPR014710">
    <property type="entry name" value="RmlC-like_jellyroll"/>
</dbReference>
<comment type="caution">
    <text evidence="4">The sequence shown here is derived from an EMBL/GenBank/DDBJ whole genome shotgun (WGS) entry which is preliminary data.</text>
</comment>
<reference evidence="4" key="3">
    <citation type="submission" date="2018-07" db="EMBL/GenBank/DDBJ databases">
        <authorList>
            <person name="Quirk P.G."/>
            <person name="Krulwich T.A."/>
        </authorList>
    </citation>
    <scope>NUCLEOTIDE SEQUENCE</scope>
    <source>
        <strain evidence="4">CCRI-19302</strain>
    </source>
</reference>
<dbReference type="GO" id="GO:0005829">
    <property type="term" value="C:cytosol"/>
    <property type="evidence" value="ECO:0007669"/>
    <property type="project" value="TreeGrafter"/>
</dbReference>
<dbReference type="SMART" id="SM00530">
    <property type="entry name" value="HTH_XRE"/>
    <property type="match status" value="1"/>
</dbReference>
<dbReference type="EMBL" id="NOKA02000030">
    <property type="protein sequence ID" value="RDY30693.1"/>
    <property type="molecule type" value="Genomic_DNA"/>
</dbReference>
<dbReference type="InterPro" id="IPR013096">
    <property type="entry name" value="Cupin_2"/>
</dbReference>
<reference evidence="3 6" key="2">
    <citation type="submission" date="2018-05" db="EMBL/GenBank/DDBJ databases">
        <title>Genomic Encyclopedia of Type Strains, Phase IV (KMG-IV): sequencing the most valuable type-strain genomes for metagenomic binning, comparative biology and taxonomic classification.</title>
        <authorList>
            <person name="Goeker M."/>
        </authorList>
    </citation>
    <scope>NUCLEOTIDE SEQUENCE [LARGE SCALE GENOMIC DNA]</scope>
    <source>
        <strain evidence="3 6">DSM 28816</strain>
    </source>
</reference>
<name>A0A255IAE2_9FIRM</name>
<dbReference type="Pfam" id="PF07883">
    <property type="entry name" value="Cupin_2"/>
    <property type="match status" value="1"/>
</dbReference>
<evidence type="ECO:0000256" key="1">
    <source>
        <dbReference type="ARBA" id="ARBA00023125"/>
    </source>
</evidence>
<dbReference type="InterPro" id="IPR050807">
    <property type="entry name" value="TransReg_Diox_bact_type"/>
</dbReference>
<proteinExistence type="predicted"/>
<evidence type="ECO:0000313" key="5">
    <source>
        <dbReference type="Proteomes" id="UP000216411"/>
    </source>
</evidence>
<dbReference type="CDD" id="cd02209">
    <property type="entry name" value="cupin_XRE_C"/>
    <property type="match status" value="1"/>
</dbReference>
<evidence type="ECO:0000313" key="3">
    <source>
        <dbReference type="EMBL" id="PXV85705.1"/>
    </source>
</evidence>
<evidence type="ECO:0000313" key="6">
    <source>
        <dbReference type="Proteomes" id="UP000247523"/>
    </source>
</evidence>
<dbReference type="Pfam" id="PF01381">
    <property type="entry name" value="HTH_3"/>
    <property type="match status" value="1"/>
</dbReference>
<dbReference type="PANTHER" id="PTHR46797">
    <property type="entry name" value="HTH-TYPE TRANSCRIPTIONAL REGULATOR"/>
    <property type="match status" value="1"/>
</dbReference>
<dbReference type="CDD" id="cd00093">
    <property type="entry name" value="HTH_XRE"/>
    <property type="match status" value="1"/>
</dbReference>
<dbReference type="InterPro" id="IPR010982">
    <property type="entry name" value="Lambda_DNA-bd_dom_sf"/>
</dbReference>